<dbReference type="PANTHER" id="PTHR20836">
    <property type="entry name" value="DIHYDRODIPICOLINATE REDUCTASE"/>
    <property type="match status" value="1"/>
</dbReference>
<dbReference type="EMBL" id="AP025591">
    <property type="protein sequence ID" value="BDG03939.1"/>
    <property type="molecule type" value="Genomic_DNA"/>
</dbReference>
<evidence type="ECO:0000256" key="3">
    <source>
        <dbReference type="ARBA" id="ARBA00022605"/>
    </source>
</evidence>
<evidence type="ECO:0000313" key="17">
    <source>
        <dbReference type="Proteomes" id="UP001162891"/>
    </source>
</evidence>
<dbReference type="SUPFAM" id="SSF55347">
    <property type="entry name" value="Glyceraldehyde-3-phosphate dehydrogenase-like, C-terminal domain"/>
    <property type="match status" value="1"/>
</dbReference>
<keyword evidence="17" id="KW-1185">Reference proteome</keyword>
<evidence type="ECO:0000256" key="13">
    <source>
        <dbReference type="HAMAP-Rule" id="MF_00102"/>
    </source>
</evidence>
<evidence type="ECO:0000259" key="15">
    <source>
        <dbReference type="Pfam" id="PF05173"/>
    </source>
</evidence>
<feature type="active site" description="Proton donor" evidence="13">
    <location>
        <position position="160"/>
    </location>
</feature>
<comment type="caution">
    <text evidence="13">Lacks conserved residue(s) required for the propagation of feature annotation.</text>
</comment>
<dbReference type="InterPro" id="IPR022663">
    <property type="entry name" value="DapB_C"/>
</dbReference>
<organism evidence="16 17">
    <name type="scientific">Anaeromyxobacter oryzae</name>
    <dbReference type="NCBI Taxonomy" id="2918170"/>
    <lineage>
        <taxon>Bacteria</taxon>
        <taxon>Pseudomonadati</taxon>
        <taxon>Myxococcota</taxon>
        <taxon>Myxococcia</taxon>
        <taxon>Myxococcales</taxon>
        <taxon>Cystobacterineae</taxon>
        <taxon>Anaeromyxobacteraceae</taxon>
        <taxon>Anaeromyxobacter</taxon>
    </lineage>
</organism>
<comment type="pathway">
    <text evidence="9 13">Amino-acid biosynthesis; L-lysine biosynthesis via DAP pathway; (S)-tetrahydrodipicolinate from L-aspartate: step 4/4.</text>
</comment>
<feature type="active site" description="Proton donor/acceptor" evidence="13">
    <location>
        <position position="156"/>
    </location>
</feature>
<dbReference type="HAMAP" id="MF_00102">
    <property type="entry name" value="DapB"/>
    <property type="match status" value="1"/>
</dbReference>
<evidence type="ECO:0000256" key="6">
    <source>
        <dbReference type="ARBA" id="ARBA00023002"/>
    </source>
</evidence>
<dbReference type="InterPro" id="IPR036291">
    <property type="entry name" value="NAD(P)-bd_dom_sf"/>
</dbReference>
<dbReference type="InterPro" id="IPR023940">
    <property type="entry name" value="DHDPR_bac"/>
</dbReference>
<keyword evidence="6 13" id="KW-0560">Oxidoreductase</keyword>
<keyword evidence="2 13" id="KW-0963">Cytoplasm</keyword>
<feature type="binding site" evidence="13">
    <location>
        <begin position="123"/>
        <end position="126"/>
    </location>
    <ligand>
        <name>NAD(+)</name>
        <dbReference type="ChEBI" id="CHEBI:57540"/>
    </ligand>
</feature>
<protein>
    <recommendedName>
        <fullName evidence="10 13">4-hydroxy-tetrahydrodipicolinate reductase</fullName>
        <shortName evidence="13">HTPA reductase</shortName>
        <ecNumber evidence="10 13">1.17.1.8</ecNumber>
    </recommendedName>
</protein>
<feature type="domain" description="Dihydrodipicolinate reductase N-terminal" evidence="14">
    <location>
        <begin position="4"/>
        <end position="126"/>
    </location>
</feature>
<evidence type="ECO:0000256" key="7">
    <source>
        <dbReference type="ARBA" id="ARBA00023027"/>
    </source>
</evidence>
<dbReference type="PIRSF" id="PIRSF000161">
    <property type="entry name" value="DHPR"/>
    <property type="match status" value="1"/>
</dbReference>
<dbReference type="Proteomes" id="UP001162891">
    <property type="component" value="Chromosome"/>
</dbReference>
<feature type="binding site" evidence="13">
    <location>
        <begin position="9"/>
        <end position="14"/>
    </location>
    <ligand>
        <name>NAD(+)</name>
        <dbReference type="ChEBI" id="CHEBI:57540"/>
    </ligand>
</feature>
<dbReference type="PROSITE" id="PS01298">
    <property type="entry name" value="DAPB"/>
    <property type="match status" value="1"/>
</dbReference>
<feature type="binding site" evidence="13">
    <location>
        <position position="157"/>
    </location>
    <ligand>
        <name>(S)-2,3,4,5-tetrahydrodipicolinate</name>
        <dbReference type="ChEBI" id="CHEBI:16845"/>
    </ligand>
</feature>
<dbReference type="Pfam" id="PF01113">
    <property type="entry name" value="DapB_N"/>
    <property type="match status" value="1"/>
</dbReference>
<dbReference type="SUPFAM" id="SSF51735">
    <property type="entry name" value="NAD(P)-binding Rossmann-fold domains"/>
    <property type="match status" value="1"/>
</dbReference>
<comment type="catalytic activity">
    <reaction evidence="12 13">
        <text>(S)-2,3,4,5-tetrahydrodipicolinate + NAD(+) + H2O = (2S,4S)-4-hydroxy-2,3,4,5-tetrahydrodipicolinate + NADH + H(+)</text>
        <dbReference type="Rhea" id="RHEA:35323"/>
        <dbReference type="ChEBI" id="CHEBI:15377"/>
        <dbReference type="ChEBI" id="CHEBI:15378"/>
        <dbReference type="ChEBI" id="CHEBI:16845"/>
        <dbReference type="ChEBI" id="CHEBI:57540"/>
        <dbReference type="ChEBI" id="CHEBI:57945"/>
        <dbReference type="ChEBI" id="CHEBI:67139"/>
        <dbReference type="EC" id="1.17.1.8"/>
    </reaction>
</comment>
<name>A0ABM7WWR8_9BACT</name>
<dbReference type="PANTHER" id="PTHR20836:SF0">
    <property type="entry name" value="4-HYDROXY-TETRAHYDRODIPICOLINATE REDUCTASE 1, CHLOROPLASTIC-RELATED"/>
    <property type="match status" value="1"/>
</dbReference>
<evidence type="ECO:0000313" key="16">
    <source>
        <dbReference type="EMBL" id="BDG03939.1"/>
    </source>
</evidence>
<evidence type="ECO:0000256" key="5">
    <source>
        <dbReference type="ARBA" id="ARBA00022915"/>
    </source>
</evidence>
<feature type="domain" description="Dihydrodipicolinate reductase C-terminal" evidence="15">
    <location>
        <begin position="129"/>
        <end position="265"/>
    </location>
</feature>
<comment type="similarity">
    <text evidence="1 13">Belongs to the DapB family.</text>
</comment>
<dbReference type="InterPro" id="IPR000846">
    <property type="entry name" value="DapB_N"/>
</dbReference>
<feature type="binding site" evidence="13">
    <location>
        <begin position="166"/>
        <end position="167"/>
    </location>
    <ligand>
        <name>(S)-2,3,4,5-tetrahydrodipicolinate</name>
        <dbReference type="ChEBI" id="CHEBI:16845"/>
    </ligand>
</feature>
<comment type="subcellular location">
    <subcellularLocation>
        <location evidence="13">Cytoplasm</location>
    </subcellularLocation>
</comment>
<evidence type="ECO:0000256" key="2">
    <source>
        <dbReference type="ARBA" id="ARBA00022490"/>
    </source>
</evidence>
<evidence type="ECO:0000256" key="12">
    <source>
        <dbReference type="ARBA" id="ARBA00049396"/>
    </source>
</evidence>
<gene>
    <name evidence="13 16" type="primary">dapB</name>
    <name evidence="16" type="ORF">AMOR_29350</name>
</gene>
<keyword evidence="3 13" id="KW-0028">Amino-acid biosynthesis</keyword>
<comment type="caution">
    <text evidence="13">Was originally thought to be a dihydrodipicolinate reductase (DHDPR), catalyzing the conversion of dihydrodipicolinate to tetrahydrodipicolinate. However, it was shown in E.coli that the substrate of the enzymatic reaction is not dihydrodipicolinate (DHDP) but in fact (2S,4S)-4-hydroxy-2,3,4,5-tetrahydrodipicolinic acid (HTPA), the product released by the DapA-catalyzed reaction.</text>
</comment>
<dbReference type="Pfam" id="PF05173">
    <property type="entry name" value="DapB_C"/>
    <property type="match status" value="1"/>
</dbReference>
<reference evidence="17" key="1">
    <citation type="journal article" date="2022" name="Int. J. Syst. Evol. Microbiol.">
        <title>Anaeromyxobacter oryzae sp. nov., Anaeromyxobacter diazotrophicus sp. nov. and Anaeromyxobacter paludicola sp. nov., isolated from paddy soils.</title>
        <authorList>
            <person name="Itoh H."/>
            <person name="Xu Z."/>
            <person name="Mise K."/>
            <person name="Masuda Y."/>
            <person name="Ushijima N."/>
            <person name="Hayakawa C."/>
            <person name="Shiratori Y."/>
            <person name="Senoo K."/>
        </authorList>
    </citation>
    <scope>NUCLEOTIDE SEQUENCE [LARGE SCALE GENOMIC DNA]</scope>
    <source>
        <strain evidence="17">Red232</strain>
    </source>
</reference>
<dbReference type="CDD" id="cd02274">
    <property type="entry name" value="DHDPR_N"/>
    <property type="match status" value="1"/>
</dbReference>
<evidence type="ECO:0000256" key="1">
    <source>
        <dbReference type="ARBA" id="ARBA00006642"/>
    </source>
</evidence>
<evidence type="ECO:0000256" key="4">
    <source>
        <dbReference type="ARBA" id="ARBA00022857"/>
    </source>
</evidence>
<dbReference type="NCBIfam" id="TIGR00036">
    <property type="entry name" value="dapB"/>
    <property type="match status" value="1"/>
</dbReference>
<comment type="subunit">
    <text evidence="13">Homotetramer.</text>
</comment>
<dbReference type="EC" id="1.17.1.8" evidence="10 13"/>
<keyword evidence="8 13" id="KW-0457">Lysine biosynthesis</keyword>
<sequence>MTTKVVVTGAAGRMGTQIVRMVTHGPGLALHGAVDRPGSPALGQDAAVLAALPPAGVVVGDDLAKALAGADVVIDFTSHDASARHAELCAEKGVALVIGSTGLGAEEKARVAAAARKIPVVFSPNMSVGVNVVFELVRQAAKVLGEDYDVEIVEMHHKKKRDAPSGTAVRLGEVAAEALGRDPAEALCYSRQGILGERPPWQIGVQTLRGGDVVGEHTVFFCGEGERVEITHRATSREQFARGAIRAAQWLAGKPAGLYDMADVLGLRGGGRP</sequence>
<proteinExistence type="inferred from homology"/>
<dbReference type="Gene3D" id="3.30.360.10">
    <property type="entry name" value="Dihydrodipicolinate Reductase, domain 2"/>
    <property type="match status" value="1"/>
</dbReference>
<keyword evidence="7 13" id="KW-0520">NAD</keyword>
<evidence type="ECO:0000259" key="14">
    <source>
        <dbReference type="Pfam" id="PF01113"/>
    </source>
</evidence>
<feature type="binding site" evidence="13">
    <location>
        <begin position="99"/>
        <end position="101"/>
    </location>
    <ligand>
        <name>NAD(+)</name>
        <dbReference type="ChEBI" id="CHEBI:57540"/>
    </ligand>
</feature>
<comment type="function">
    <text evidence="13">Catalyzes the conversion of 4-hydroxy-tetrahydrodipicolinate (HTPA) to tetrahydrodipicolinate.</text>
</comment>
<evidence type="ECO:0000256" key="9">
    <source>
        <dbReference type="ARBA" id="ARBA00037922"/>
    </source>
</evidence>
<keyword evidence="4 13" id="KW-0521">NADP</keyword>
<accession>A0ABM7WWR8</accession>
<keyword evidence="5 13" id="KW-0220">Diaminopimelate biosynthesis</keyword>
<dbReference type="RefSeq" id="WP_248352314.1">
    <property type="nucleotide sequence ID" value="NZ_AP025591.1"/>
</dbReference>
<evidence type="ECO:0000256" key="11">
    <source>
        <dbReference type="ARBA" id="ARBA00049080"/>
    </source>
</evidence>
<dbReference type="Gene3D" id="3.40.50.720">
    <property type="entry name" value="NAD(P)-binding Rossmann-like Domain"/>
    <property type="match status" value="1"/>
</dbReference>
<evidence type="ECO:0000256" key="8">
    <source>
        <dbReference type="ARBA" id="ARBA00023154"/>
    </source>
</evidence>
<evidence type="ECO:0000256" key="10">
    <source>
        <dbReference type="ARBA" id="ARBA00038983"/>
    </source>
</evidence>
<comment type="catalytic activity">
    <reaction evidence="11 13">
        <text>(S)-2,3,4,5-tetrahydrodipicolinate + NADP(+) + H2O = (2S,4S)-4-hydroxy-2,3,4,5-tetrahydrodipicolinate + NADPH + H(+)</text>
        <dbReference type="Rhea" id="RHEA:35331"/>
        <dbReference type="ChEBI" id="CHEBI:15377"/>
        <dbReference type="ChEBI" id="CHEBI:15378"/>
        <dbReference type="ChEBI" id="CHEBI:16845"/>
        <dbReference type="ChEBI" id="CHEBI:57783"/>
        <dbReference type="ChEBI" id="CHEBI:58349"/>
        <dbReference type="ChEBI" id="CHEBI:67139"/>
        <dbReference type="EC" id="1.17.1.8"/>
    </reaction>
</comment>
<dbReference type="InterPro" id="IPR022664">
    <property type="entry name" value="DapB_N_CS"/>
</dbReference>